<organism evidence="1 2">
    <name type="scientific">Rozella allomycis (strain CSF55)</name>
    <dbReference type="NCBI Taxonomy" id="988480"/>
    <lineage>
        <taxon>Eukaryota</taxon>
        <taxon>Fungi</taxon>
        <taxon>Fungi incertae sedis</taxon>
        <taxon>Cryptomycota</taxon>
        <taxon>Cryptomycota incertae sedis</taxon>
        <taxon>Rozella</taxon>
    </lineage>
</organism>
<evidence type="ECO:0000313" key="1">
    <source>
        <dbReference type="EMBL" id="RKP17501.1"/>
    </source>
</evidence>
<evidence type="ECO:0000313" key="2">
    <source>
        <dbReference type="Proteomes" id="UP000281549"/>
    </source>
</evidence>
<name>A0A4P9YFW9_ROZAC</name>
<dbReference type="Proteomes" id="UP000281549">
    <property type="component" value="Unassembled WGS sequence"/>
</dbReference>
<dbReference type="EMBL" id="ML005809">
    <property type="protein sequence ID" value="RKP17501.1"/>
    <property type="molecule type" value="Genomic_DNA"/>
</dbReference>
<gene>
    <name evidence="1" type="ORF">ROZALSC1DRAFT_30698</name>
</gene>
<protein>
    <recommendedName>
        <fullName evidence="3">Integrase zinc-binding domain-containing protein</fullName>
    </recommendedName>
</protein>
<accession>A0A4P9YFW9</accession>
<feature type="non-terminal residue" evidence="1">
    <location>
        <position position="60"/>
    </location>
</feature>
<sequence>MYIDVENYIKSCIECQLFSKRRLEEPLNPNLFNTGVLHTVHVDLVKMPKGKNGENYFCSY</sequence>
<reference evidence="2" key="1">
    <citation type="journal article" date="2018" name="Nat. Microbiol.">
        <title>Leveraging single-cell genomics to expand the fungal tree of life.</title>
        <authorList>
            <person name="Ahrendt S.R."/>
            <person name="Quandt C.A."/>
            <person name="Ciobanu D."/>
            <person name="Clum A."/>
            <person name="Salamov A."/>
            <person name="Andreopoulos B."/>
            <person name="Cheng J.F."/>
            <person name="Woyke T."/>
            <person name="Pelin A."/>
            <person name="Henrissat B."/>
            <person name="Reynolds N.K."/>
            <person name="Benny G.L."/>
            <person name="Smith M.E."/>
            <person name="James T.Y."/>
            <person name="Grigoriev I.V."/>
        </authorList>
    </citation>
    <scope>NUCLEOTIDE SEQUENCE [LARGE SCALE GENOMIC DNA]</scope>
    <source>
        <strain evidence="2">CSF55</strain>
    </source>
</reference>
<proteinExistence type="predicted"/>
<dbReference type="AlphaFoldDB" id="A0A4P9YFW9"/>
<evidence type="ECO:0008006" key="3">
    <source>
        <dbReference type="Google" id="ProtNLM"/>
    </source>
</evidence>